<protein>
    <recommendedName>
        <fullName evidence="4">2-dehydropantoate 2-reductase</fullName>
        <ecNumber evidence="4">1.1.1.169</ecNumber>
    </recommendedName>
    <alternativeName>
        <fullName evidence="4">Ketopantoate reductase</fullName>
    </alternativeName>
</protein>
<dbReference type="Pfam" id="PF08546">
    <property type="entry name" value="ApbA_C"/>
    <property type="match status" value="1"/>
</dbReference>
<dbReference type="InterPro" id="IPR008927">
    <property type="entry name" value="6-PGluconate_DH-like_C_sf"/>
</dbReference>
<evidence type="ECO:0000256" key="3">
    <source>
        <dbReference type="ARBA" id="ARBA00023002"/>
    </source>
</evidence>
<evidence type="ECO:0000259" key="6">
    <source>
        <dbReference type="Pfam" id="PF08546"/>
    </source>
</evidence>
<dbReference type="PANTHER" id="PTHR21708:SF26">
    <property type="entry name" value="2-DEHYDROPANTOATE 2-REDUCTASE"/>
    <property type="match status" value="1"/>
</dbReference>
<feature type="domain" description="Ketopantoate reductase C-terminal" evidence="6">
    <location>
        <begin position="177"/>
        <end position="300"/>
    </location>
</feature>
<dbReference type="GO" id="GO:0015940">
    <property type="term" value="P:pantothenate biosynthetic process"/>
    <property type="evidence" value="ECO:0007669"/>
    <property type="project" value="UniProtKB-UniPathway"/>
</dbReference>
<dbReference type="EMBL" id="FNHQ01000014">
    <property type="protein sequence ID" value="SDM81987.1"/>
    <property type="molecule type" value="Genomic_DNA"/>
</dbReference>
<sequence length="302" mass="33712">MKLMVTGIGGVGGYIASVLCANHKEVTLIARKKRCHALQEKGLVLHSERMGEKIFHPTVLENPADAGIQDVIFVCVKNFSLLEALTAIQPCIDSHTIIVPILNGIDHYETTCRFLKEGIVINALIYITAAYNEDYSITQTGDYARVLVDAPNKEHAQCVVSLLNHAGILDCSIPQNMDVEMWTKFITNCAYNTITARYQCTTRGLLNPPERLQEFHTLLEEACFVAEAKNIPIPYDLADSVFDRMTQHRTLDATSSMARDAMAHLPIELETFSGYLVRTAHESEVPVPLSERIYKELKGMTE</sequence>
<dbReference type="GO" id="GO:0005737">
    <property type="term" value="C:cytoplasm"/>
    <property type="evidence" value="ECO:0007669"/>
    <property type="project" value="TreeGrafter"/>
</dbReference>
<evidence type="ECO:0000313" key="8">
    <source>
        <dbReference type="Proteomes" id="UP000199309"/>
    </source>
</evidence>
<proteinExistence type="inferred from homology"/>
<keyword evidence="3 4" id="KW-0560">Oxidoreductase</keyword>
<dbReference type="InterPro" id="IPR013328">
    <property type="entry name" value="6PGD_dom2"/>
</dbReference>
<dbReference type="SUPFAM" id="SSF51735">
    <property type="entry name" value="NAD(P)-binding Rossmann-fold domains"/>
    <property type="match status" value="1"/>
</dbReference>
<evidence type="ECO:0000313" key="7">
    <source>
        <dbReference type="EMBL" id="SDM81987.1"/>
    </source>
</evidence>
<dbReference type="InterPro" id="IPR003710">
    <property type="entry name" value="ApbA"/>
</dbReference>
<dbReference type="InterPro" id="IPR036291">
    <property type="entry name" value="NAD(P)-bd_dom_sf"/>
</dbReference>
<accession>A0A1G9WCF5</accession>
<comment type="function">
    <text evidence="4">Catalyzes the NADPH-dependent reduction of ketopantoate into pantoic acid.</text>
</comment>
<dbReference type="Pfam" id="PF02558">
    <property type="entry name" value="ApbA"/>
    <property type="match status" value="1"/>
</dbReference>
<keyword evidence="8" id="KW-1185">Reference proteome</keyword>
<evidence type="ECO:0000256" key="4">
    <source>
        <dbReference type="RuleBase" id="RU362068"/>
    </source>
</evidence>
<dbReference type="Proteomes" id="UP000199309">
    <property type="component" value="Unassembled WGS sequence"/>
</dbReference>
<gene>
    <name evidence="7" type="ORF">SAMN05660299_01586</name>
</gene>
<comment type="similarity">
    <text evidence="1 4">Belongs to the ketopantoate reductase family.</text>
</comment>
<feature type="domain" description="Ketopantoate reductase N-terminal" evidence="5">
    <location>
        <begin position="5"/>
        <end position="145"/>
    </location>
</feature>
<comment type="pathway">
    <text evidence="4">Cofactor biosynthesis; (R)-pantothenate biosynthesis; (R)-pantoate from 3-methyl-2-oxobutanoate: step 2/2.</text>
</comment>
<dbReference type="NCBIfam" id="TIGR00745">
    <property type="entry name" value="apbA_panE"/>
    <property type="match status" value="1"/>
</dbReference>
<dbReference type="UniPathway" id="UPA00028">
    <property type="reaction ID" value="UER00004"/>
</dbReference>
<dbReference type="Gene3D" id="1.10.1040.10">
    <property type="entry name" value="N-(1-d-carboxylethyl)-l-norvaline Dehydrogenase, domain 2"/>
    <property type="match status" value="1"/>
</dbReference>
<dbReference type="PANTHER" id="PTHR21708">
    <property type="entry name" value="PROBABLE 2-DEHYDROPANTOATE 2-REDUCTASE"/>
    <property type="match status" value="1"/>
</dbReference>
<dbReference type="AlphaFoldDB" id="A0A1G9WCF5"/>
<keyword evidence="4" id="KW-0566">Pantothenate biosynthesis</keyword>
<dbReference type="STRING" id="349095.SAMN05660299_01586"/>
<dbReference type="Gene3D" id="3.40.50.720">
    <property type="entry name" value="NAD(P)-binding Rossmann-like Domain"/>
    <property type="match status" value="1"/>
</dbReference>
<dbReference type="InterPro" id="IPR013332">
    <property type="entry name" value="KPR_N"/>
</dbReference>
<evidence type="ECO:0000256" key="1">
    <source>
        <dbReference type="ARBA" id="ARBA00007870"/>
    </source>
</evidence>
<dbReference type="GO" id="GO:0008677">
    <property type="term" value="F:2-dehydropantoate 2-reductase activity"/>
    <property type="evidence" value="ECO:0007669"/>
    <property type="project" value="UniProtKB-EC"/>
</dbReference>
<dbReference type="RefSeq" id="WP_091650289.1">
    <property type="nucleotide sequence ID" value="NZ_FNHQ01000014.1"/>
</dbReference>
<evidence type="ECO:0000256" key="2">
    <source>
        <dbReference type="ARBA" id="ARBA00022857"/>
    </source>
</evidence>
<dbReference type="OrthoDB" id="9772736at2"/>
<reference evidence="7 8" key="1">
    <citation type="submission" date="2016-10" db="EMBL/GenBank/DDBJ databases">
        <authorList>
            <person name="de Groot N.N."/>
        </authorList>
    </citation>
    <scope>NUCLEOTIDE SEQUENCE [LARGE SCALE GENOMIC DNA]</scope>
    <source>
        <strain evidence="7 8">DSM 16981</strain>
    </source>
</reference>
<dbReference type="SUPFAM" id="SSF48179">
    <property type="entry name" value="6-phosphogluconate dehydrogenase C-terminal domain-like"/>
    <property type="match status" value="1"/>
</dbReference>
<organism evidence="7 8">
    <name type="scientific">Megasphaera paucivorans</name>
    <dbReference type="NCBI Taxonomy" id="349095"/>
    <lineage>
        <taxon>Bacteria</taxon>
        <taxon>Bacillati</taxon>
        <taxon>Bacillota</taxon>
        <taxon>Negativicutes</taxon>
        <taxon>Veillonellales</taxon>
        <taxon>Veillonellaceae</taxon>
        <taxon>Megasphaera</taxon>
    </lineage>
</organism>
<dbReference type="InterPro" id="IPR013752">
    <property type="entry name" value="KPA_reductase"/>
</dbReference>
<name>A0A1G9WCF5_9FIRM</name>
<dbReference type="InterPro" id="IPR051402">
    <property type="entry name" value="KPR-Related"/>
</dbReference>
<evidence type="ECO:0000259" key="5">
    <source>
        <dbReference type="Pfam" id="PF02558"/>
    </source>
</evidence>
<dbReference type="EC" id="1.1.1.169" evidence="4"/>
<comment type="catalytic activity">
    <reaction evidence="4">
        <text>(R)-pantoate + NADP(+) = 2-dehydropantoate + NADPH + H(+)</text>
        <dbReference type="Rhea" id="RHEA:16233"/>
        <dbReference type="ChEBI" id="CHEBI:11561"/>
        <dbReference type="ChEBI" id="CHEBI:15378"/>
        <dbReference type="ChEBI" id="CHEBI:15980"/>
        <dbReference type="ChEBI" id="CHEBI:57783"/>
        <dbReference type="ChEBI" id="CHEBI:58349"/>
        <dbReference type="EC" id="1.1.1.169"/>
    </reaction>
</comment>
<keyword evidence="2 4" id="KW-0521">NADP</keyword>